<dbReference type="Pfam" id="PF15235">
    <property type="entry name" value="GRIN_C"/>
    <property type="match status" value="1"/>
</dbReference>
<dbReference type="RefSeq" id="XP_030621393.1">
    <property type="nucleotide sequence ID" value="XM_030765533.1"/>
</dbReference>
<feature type="domain" description="G protein-regulated inducer of neurite outgrowth C-terminal" evidence="3">
    <location>
        <begin position="899"/>
        <end position="1034"/>
    </location>
</feature>
<evidence type="ECO:0000259" key="3">
    <source>
        <dbReference type="Pfam" id="PF15235"/>
    </source>
</evidence>
<feature type="compositionally biased region" description="Basic and acidic residues" evidence="2">
    <location>
        <begin position="416"/>
        <end position="427"/>
    </location>
</feature>
<feature type="region of interest" description="Disordered" evidence="2">
    <location>
        <begin position="681"/>
        <end position="735"/>
    </location>
</feature>
<dbReference type="AlphaFoldDB" id="A0A6J2UN61"/>
<keyword evidence="4" id="KW-1185">Reference proteome</keyword>
<feature type="compositionally biased region" description="Polar residues" evidence="2">
    <location>
        <begin position="456"/>
        <end position="465"/>
    </location>
</feature>
<feature type="compositionally biased region" description="Basic and acidic residues" evidence="2">
    <location>
        <begin position="506"/>
        <end position="517"/>
    </location>
</feature>
<feature type="region of interest" description="Disordered" evidence="2">
    <location>
        <begin position="890"/>
        <end position="918"/>
    </location>
</feature>
<feature type="compositionally biased region" description="Polar residues" evidence="2">
    <location>
        <begin position="288"/>
        <end position="318"/>
    </location>
</feature>
<feature type="compositionally biased region" description="Polar residues" evidence="2">
    <location>
        <begin position="816"/>
        <end position="825"/>
    </location>
</feature>
<feature type="compositionally biased region" description="Basic and acidic residues" evidence="2">
    <location>
        <begin position="324"/>
        <end position="343"/>
    </location>
</feature>
<dbReference type="OrthoDB" id="9937185at2759"/>
<dbReference type="InterPro" id="IPR026646">
    <property type="entry name" value="GPRIN2-like/GPRIN3"/>
</dbReference>
<dbReference type="CTD" id="114787"/>
<feature type="compositionally biased region" description="Basic and acidic residues" evidence="2">
    <location>
        <begin position="682"/>
        <end position="697"/>
    </location>
</feature>
<feature type="compositionally biased region" description="Basic and acidic residues" evidence="2">
    <location>
        <begin position="214"/>
        <end position="223"/>
    </location>
</feature>
<feature type="region of interest" description="Disordered" evidence="2">
    <location>
        <begin position="246"/>
        <end position="374"/>
    </location>
</feature>
<feature type="region of interest" description="Disordered" evidence="2">
    <location>
        <begin position="116"/>
        <end position="223"/>
    </location>
</feature>
<name>A0A6J2UN61_CHACN</name>
<feature type="region of interest" description="Disordered" evidence="2">
    <location>
        <begin position="415"/>
        <end position="465"/>
    </location>
</feature>
<feature type="compositionally biased region" description="Polar residues" evidence="2">
    <location>
        <begin position="154"/>
        <end position="169"/>
    </location>
</feature>
<feature type="compositionally biased region" description="Basic and acidic residues" evidence="2">
    <location>
        <begin position="772"/>
        <end position="787"/>
    </location>
</feature>
<protein>
    <submittedName>
        <fullName evidence="5">G protein-regulated inducer of neurite outgrowth 1</fullName>
    </submittedName>
</protein>
<dbReference type="PANTHER" id="PTHR15718">
    <property type="entry name" value="G PROTEIN-REGULATED INDUCER OF NEURITE OUTGROWTH C-TERMINAL DOMAIN-CONTAINING PROTEIN"/>
    <property type="match status" value="1"/>
</dbReference>
<dbReference type="GeneID" id="115805048"/>
<feature type="compositionally biased region" description="Basic and acidic residues" evidence="2">
    <location>
        <begin position="620"/>
        <end position="629"/>
    </location>
</feature>
<dbReference type="GO" id="GO:0031175">
    <property type="term" value="P:neuron projection development"/>
    <property type="evidence" value="ECO:0007669"/>
    <property type="project" value="TreeGrafter"/>
</dbReference>
<feature type="compositionally biased region" description="Pro residues" evidence="2">
    <location>
        <begin position="968"/>
        <end position="985"/>
    </location>
</feature>
<feature type="region of interest" description="Disordered" evidence="2">
    <location>
        <begin position="950"/>
        <end position="1036"/>
    </location>
</feature>
<feature type="compositionally biased region" description="Low complexity" evidence="2">
    <location>
        <begin position="986"/>
        <end position="996"/>
    </location>
</feature>
<evidence type="ECO:0000313" key="5">
    <source>
        <dbReference type="RefSeq" id="XP_030621393.1"/>
    </source>
</evidence>
<evidence type="ECO:0000256" key="1">
    <source>
        <dbReference type="ARBA" id="ARBA00002358"/>
    </source>
</evidence>
<feature type="compositionally biased region" description="Basic and acidic residues" evidence="2">
    <location>
        <begin position="596"/>
        <end position="607"/>
    </location>
</feature>
<dbReference type="PANTHER" id="PTHR15718:SF7">
    <property type="entry name" value="G PROTEIN-REGULATED INDUCER OF NEURITE OUTGROWTH 1"/>
    <property type="match status" value="1"/>
</dbReference>
<feature type="compositionally biased region" description="Polar residues" evidence="2">
    <location>
        <begin position="546"/>
        <end position="555"/>
    </location>
</feature>
<feature type="compositionally biased region" description="Acidic residues" evidence="2">
    <location>
        <begin position="172"/>
        <end position="191"/>
    </location>
</feature>
<feature type="compositionally biased region" description="Polar residues" evidence="2">
    <location>
        <begin position="726"/>
        <end position="735"/>
    </location>
</feature>
<feature type="region of interest" description="Disordered" evidence="2">
    <location>
        <begin position="1"/>
        <end position="22"/>
    </location>
</feature>
<gene>
    <name evidence="5" type="primary">gprin1</name>
</gene>
<feature type="compositionally biased region" description="Basic and acidic residues" evidence="2">
    <location>
        <begin position="530"/>
        <end position="539"/>
    </location>
</feature>
<feature type="region of interest" description="Disordered" evidence="2">
    <location>
        <begin position="595"/>
        <end position="644"/>
    </location>
</feature>
<feature type="compositionally biased region" description="Polar residues" evidence="2">
    <location>
        <begin position="198"/>
        <end position="211"/>
    </location>
</feature>
<proteinExistence type="predicted"/>
<dbReference type="GO" id="GO:0005886">
    <property type="term" value="C:plasma membrane"/>
    <property type="evidence" value="ECO:0007669"/>
    <property type="project" value="TreeGrafter"/>
</dbReference>
<reference evidence="5" key="1">
    <citation type="submission" date="2025-08" db="UniProtKB">
        <authorList>
            <consortium name="RefSeq"/>
        </authorList>
    </citation>
    <scope>IDENTIFICATION</scope>
</reference>
<feature type="compositionally biased region" description="Basic and acidic residues" evidence="2">
    <location>
        <begin position="710"/>
        <end position="719"/>
    </location>
</feature>
<dbReference type="InParanoid" id="A0A6J2UN61"/>
<feature type="compositionally biased region" description="Basic and acidic residues" evidence="2">
    <location>
        <begin position="440"/>
        <end position="449"/>
    </location>
</feature>
<dbReference type="InterPro" id="IPR032745">
    <property type="entry name" value="GRIN_C"/>
</dbReference>
<evidence type="ECO:0000313" key="4">
    <source>
        <dbReference type="Proteomes" id="UP000504632"/>
    </source>
</evidence>
<organism evidence="4 5">
    <name type="scientific">Chanos chanos</name>
    <name type="common">Milkfish</name>
    <name type="synonym">Mugil chanos</name>
    <dbReference type="NCBI Taxonomy" id="29144"/>
    <lineage>
        <taxon>Eukaryota</taxon>
        <taxon>Metazoa</taxon>
        <taxon>Chordata</taxon>
        <taxon>Craniata</taxon>
        <taxon>Vertebrata</taxon>
        <taxon>Euteleostomi</taxon>
        <taxon>Actinopterygii</taxon>
        <taxon>Neopterygii</taxon>
        <taxon>Teleostei</taxon>
        <taxon>Ostariophysi</taxon>
        <taxon>Gonorynchiformes</taxon>
        <taxon>Chanidae</taxon>
        <taxon>Chanos</taxon>
    </lineage>
</organism>
<comment type="function">
    <text evidence="1">May be involved in neurite outgrowth.</text>
</comment>
<feature type="compositionally biased region" description="Polar residues" evidence="2">
    <location>
        <begin position="246"/>
        <end position="262"/>
    </location>
</feature>
<feature type="region of interest" description="Disordered" evidence="2">
    <location>
        <begin position="771"/>
        <end position="825"/>
    </location>
</feature>
<feature type="compositionally biased region" description="Basic and acidic residues" evidence="2">
    <location>
        <begin position="263"/>
        <end position="286"/>
    </location>
</feature>
<feature type="compositionally biased region" description="Basic and acidic residues" evidence="2">
    <location>
        <begin position="119"/>
        <end position="132"/>
    </location>
</feature>
<sequence length="1036" mass="113323">MGSLRNLTDHPEEDNCSNLLMKKPVSVEHEVWNVDSGSPADTKNDNGSDDCSALLNNSIKENKLSEASEDLGAEVQPQIAIQVTQEVCEPKAEQDQLKSVALQEVSLKVDVISSPESVNDEHQTELWNEDKSFVNQGEVPTTKKPCPEVRQNDNQEISQEITILVTSHDSSLEIEEEEEEEEEEQEQEEAEEAKGKSSELSSKPETITTSGPEKLVEDGKAVPEDGSIIVASLIKISEVEKNNIITSISEQSSNTGYDLSQNKSREDCTERAGVDKNGVHLEKVSPDAKQTTDVNTPCQSSLNETVCSVSSGETSQAGTEPPQETDRDPFEEKEPNDAQKMKSETCPMSSDSETKEVLSERLCQSPGKQQHVQTQYSLEVVSQSVATSPMTPPTGSAAFLFPSSFGKFGNVSAEKTQVETKDAEMQMKTKTRLKSSSSTEQRETKEVSSERLCQSPGKQQHVQTQYSLEVVSQSVATSPMTPPTGSAAFLFPSSFGKFGSVSAEKNQVETKDAEMQMKTKTRLKSSSSTEQRETKEVSSERLCQSPGKQQNVQTQYSLEVVSQSVATSPMTPPTGSAAFLFPSSFGKFGNVSAEKTQVETKDAEMQMKTKTRLKSSSSTEQRETKEVSSERLCQSPGKQQHVQTQYSLEVVSQSVATSPMTPPTGSAAFLFPSSFGKFGRVSTEKNQVETKDAEMQMKTKTRLKSSSSTEQRETKEVSSERICQSPGKQQNVQTQYSLEVVSQSVATSPMTPPTGSAAFLFPSSFGKFGRVSTEKNQVETKDAEMQMKTKTRLKSSSSTEQRETKEVSSERLCQSPGKQQHVQTQYSLEVVSQSVATSPMTPPTGSAAFLFPSSFGKFGSISTEKMELEKKDAEMQVALQVESRSVATAPMSPIVPTAPEVLPEPQAEGGSEDPVEPVQEVRWDEKGMTWEVYGAVVEVAVLGTAIQKHLEKQVKKHRKQPSTVATPTPNPTDGPSPPPSSPPPTSVSSHSGSTKGSSKKKDEKKTKRARRRQNPLRLMFRNMHQPSCCSRTQPDQ</sequence>
<feature type="compositionally biased region" description="Basic and acidic residues" evidence="2">
    <location>
        <begin position="800"/>
        <end position="809"/>
    </location>
</feature>
<evidence type="ECO:0000256" key="2">
    <source>
        <dbReference type="SAM" id="MobiDB-lite"/>
    </source>
</evidence>
<feature type="compositionally biased region" description="Polar residues" evidence="2">
    <location>
        <begin position="1024"/>
        <end position="1036"/>
    </location>
</feature>
<accession>A0A6J2UN61</accession>
<dbReference type="Proteomes" id="UP000504632">
    <property type="component" value="Chromosome 2"/>
</dbReference>
<feature type="region of interest" description="Disordered" evidence="2">
    <location>
        <begin position="502"/>
        <end position="555"/>
    </location>
</feature>